<comment type="similarity">
    <text evidence="1">Belongs to the PPR family. PCMP-H subfamily.</text>
</comment>
<reference evidence="6" key="2">
    <citation type="submission" date="2025-08" db="UniProtKB">
        <authorList>
            <consortium name="RefSeq"/>
        </authorList>
    </citation>
    <scope>IDENTIFICATION</scope>
    <source>
        <tissue evidence="6">Leaf</tissue>
    </source>
</reference>
<dbReference type="FunFam" id="1.25.40.10:FF:000344">
    <property type="entry name" value="Pentatricopeptide repeat-containing protein"/>
    <property type="match status" value="1"/>
</dbReference>
<dbReference type="Gene3D" id="1.25.40.10">
    <property type="entry name" value="Tetratricopeptide repeat domain"/>
    <property type="match status" value="3"/>
</dbReference>
<dbReference type="InterPro" id="IPR011990">
    <property type="entry name" value="TPR-like_helical_dom_sf"/>
</dbReference>
<dbReference type="InterPro" id="IPR002885">
    <property type="entry name" value="PPR_rpt"/>
</dbReference>
<dbReference type="PANTHER" id="PTHR47926">
    <property type="entry name" value="PENTATRICOPEPTIDE REPEAT-CONTAINING PROTEIN"/>
    <property type="match status" value="1"/>
</dbReference>
<dbReference type="InterPro" id="IPR046848">
    <property type="entry name" value="E_motif"/>
</dbReference>
<evidence type="ECO:0000256" key="1">
    <source>
        <dbReference type="ARBA" id="ARBA00006643"/>
    </source>
</evidence>
<dbReference type="Pfam" id="PF20430">
    <property type="entry name" value="Eplus_motif"/>
    <property type="match status" value="1"/>
</dbReference>
<feature type="repeat" description="PPR" evidence="3">
    <location>
        <begin position="191"/>
        <end position="225"/>
    </location>
</feature>
<feature type="repeat" description="PPR" evidence="3">
    <location>
        <begin position="327"/>
        <end position="362"/>
    </location>
</feature>
<evidence type="ECO:0000256" key="2">
    <source>
        <dbReference type="ARBA" id="ARBA00022737"/>
    </source>
</evidence>
<dbReference type="Pfam" id="PF13041">
    <property type="entry name" value="PPR_2"/>
    <property type="match status" value="2"/>
</dbReference>
<protein>
    <submittedName>
        <fullName evidence="6">Pentatricopeptide repeat-containing protein At2g01510, mitochondrial-like</fullName>
    </submittedName>
</protein>
<organism evidence="5 6">
    <name type="scientific">Punica granatum</name>
    <name type="common">Pomegranate</name>
    <dbReference type="NCBI Taxonomy" id="22663"/>
    <lineage>
        <taxon>Eukaryota</taxon>
        <taxon>Viridiplantae</taxon>
        <taxon>Streptophyta</taxon>
        <taxon>Embryophyta</taxon>
        <taxon>Tracheophyta</taxon>
        <taxon>Spermatophyta</taxon>
        <taxon>Magnoliopsida</taxon>
        <taxon>eudicotyledons</taxon>
        <taxon>Gunneridae</taxon>
        <taxon>Pentapetalae</taxon>
        <taxon>rosids</taxon>
        <taxon>malvids</taxon>
        <taxon>Myrtales</taxon>
        <taxon>Lythraceae</taxon>
        <taxon>Punica</taxon>
    </lineage>
</organism>
<dbReference type="AlphaFoldDB" id="A0A6P8EB78"/>
<dbReference type="InterPro" id="IPR046849">
    <property type="entry name" value="E2_motif"/>
</dbReference>
<dbReference type="RefSeq" id="XP_031407272.1">
    <property type="nucleotide sequence ID" value="XM_031551412.1"/>
</dbReference>
<dbReference type="GeneID" id="116215630"/>
<sequence length="599" mass="66905">MKHLLRHRTPSRIRSRTTSHPTDEIPLLLSSILQDPAIALPALRKVHAKLLRHGLQAHAALSKKISSLYISFDEIDAARRVFDSSPNPSSFICNILIRAYSKTGNHGDSLRLYSTMVTRKGLLPDKYTFPFALNSCAALCELRIGKLVHQHSVCFGCGSDLFVNAALVDMYAKCGEVETARLVFDEMPVRDLVSWTSMISGYAHSGYNGETLEFFDMMRESGVSPNRVGLLSGLLACGNLGALRKGEWFHGHAIRTGFEHDILVTTALIDTYTKCGNLASARRKFDESEGKDVVCWSSMIASYGTHGDVREALGLFDKMVGLGWRPNHVTFTCVLSACSHAGLLDEGKMYFEMMTKEFGLEPRLNNYACMVDLLGRSGRLSEAQRLIEEMPLKPDVGVWGSLLGACRIHGDLDLAEKIADRVFELDPFHGGYHVLLSNIYAAKSRWHEVEKIRKMMIGRGANKTPGFSLVEFNSAVHKFGVGDRSNPRSDEIYSKLEELGVAMKRLGHIPSTDFVLHDIEEEAKEEALLFHSEKLAVAFGLISTRPGTTIRVTKNLRICGDCHNAIKLISKIEERTIIVRDMHRFHHFKGGECSCRDYW</sequence>
<evidence type="ECO:0000313" key="5">
    <source>
        <dbReference type="Proteomes" id="UP000515151"/>
    </source>
</evidence>
<dbReference type="OrthoDB" id="185373at2759"/>
<keyword evidence="5" id="KW-1185">Reference proteome</keyword>
<dbReference type="Pfam" id="PF14432">
    <property type="entry name" value="DYW_deaminase"/>
    <property type="match status" value="1"/>
</dbReference>
<dbReference type="Pfam" id="PF20431">
    <property type="entry name" value="E_motif"/>
    <property type="match status" value="1"/>
</dbReference>
<dbReference type="NCBIfam" id="TIGR00756">
    <property type="entry name" value="PPR"/>
    <property type="match status" value="5"/>
</dbReference>
<dbReference type="PROSITE" id="PS51375">
    <property type="entry name" value="PPR"/>
    <property type="match status" value="4"/>
</dbReference>
<gene>
    <name evidence="6" type="primary">LOC116215630</name>
</gene>
<reference evidence="5" key="1">
    <citation type="journal article" date="2020" name="Plant Biotechnol. J.">
        <title>The pomegranate (Punica granatum L.) draft genome dissects genetic divergence between soft- and hard-seeded cultivars.</title>
        <authorList>
            <person name="Luo X."/>
            <person name="Li H."/>
            <person name="Wu Z."/>
            <person name="Yao W."/>
            <person name="Zhao P."/>
            <person name="Cao D."/>
            <person name="Yu H."/>
            <person name="Li K."/>
            <person name="Poudel K."/>
            <person name="Zhao D."/>
            <person name="Zhang F."/>
            <person name="Xia X."/>
            <person name="Chen L."/>
            <person name="Wang Q."/>
            <person name="Jing D."/>
            <person name="Cao S."/>
        </authorList>
    </citation>
    <scope>NUCLEOTIDE SEQUENCE [LARGE SCALE GENOMIC DNA]</scope>
    <source>
        <strain evidence="5">cv. Tunisia</strain>
    </source>
</reference>
<evidence type="ECO:0000313" key="6">
    <source>
        <dbReference type="RefSeq" id="XP_031407272.1"/>
    </source>
</evidence>
<dbReference type="GO" id="GO:0008270">
    <property type="term" value="F:zinc ion binding"/>
    <property type="evidence" value="ECO:0007669"/>
    <property type="project" value="InterPro"/>
</dbReference>
<accession>A0A6P8EB78</accession>
<dbReference type="InterPro" id="IPR046960">
    <property type="entry name" value="PPR_At4g14850-like_plant"/>
</dbReference>
<dbReference type="InterPro" id="IPR032867">
    <property type="entry name" value="DYW_dom"/>
</dbReference>
<feature type="domain" description="DYW" evidence="4">
    <location>
        <begin position="507"/>
        <end position="599"/>
    </location>
</feature>
<evidence type="ECO:0000256" key="3">
    <source>
        <dbReference type="PROSITE-ProRule" id="PRU00708"/>
    </source>
</evidence>
<dbReference type="PANTHER" id="PTHR47926:SF500">
    <property type="entry name" value="REPEAT-CONTAINING PROTEIN, PUTATIVE-RELATED"/>
    <property type="match status" value="1"/>
</dbReference>
<proteinExistence type="inferred from homology"/>
<dbReference type="Proteomes" id="UP000515151">
    <property type="component" value="Chromosome 7"/>
</dbReference>
<dbReference type="GO" id="GO:0009451">
    <property type="term" value="P:RNA modification"/>
    <property type="evidence" value="ECO:0007669"/>
    <property type="project" value="InterPro"/>
</dbReference>
<name>A0A6P8EB78_PUNGR</name>
<keyword evidence="2" id="KW-0677">Repeat</keyword>
<feature type="repeat" description="PPR" evidence="3">
    <location>
        <begin position="89"/>
        <end position="124"/>
    </location>
</feature>
<dbReference type="GO" id="GO:0003723">
    <property type="term" value="F:RNA binding"/>
    <property type="evidence" value="ECO:0007669"/>
    <property type="project" value="InterPro"/>
</dbReference>
<feature type="repeat" description="PPR" evidence="3">
    <location>
        <begin position="292"/>
        <end position="326"/>
    </location>
</feature>
<dbReference type="Pfam" id="PF01535">
    <property type="entry name" value="PPR"/>
    <property type="match status" value="3"/>
</dbReference>
<evidence type="ECO:0000259" key="4">
    <source>
        <dbReference type="Pfam" id="PF14432"/>
    </source>
</evidence>
<dbReference type="FunFam" id="1.25.40.10:FF:002148">
    <property type="entry name" value="Pentatricopeptide repeat-containing protein At2g29760, chloroplastic"/>
    <property type="match status" value="1"/>
</dbReference>